<protein>
    <submittedName>
        <fullName evidence="1">Uncharacterized protein</fullName>
    </submittedName>
</protein>
<proteinExistence type="predicted"/>
<dbReference type="EMBL" id="CYGX02000086">
    <property type="protein sequence ID" value="SIT47941.1"/>
    <property type="molecule type" value="Genomic_DNA"/>
</dbReference>
<sequence length="58" mass="6851">MAVGQESGHKRAAAYELHPKAWTTIQLLGFFVLEYRRAESVNAHLQKIFHFHRKKCLW</sequence>
<dbReference type="AlphaFoldDB" id="A0A1N7SKI8"/>
<evidence type="ECO:0000313" key="1">
    <source>
        <dbReference type="EMBL" id="SIT47941.1"/>
    </source>
</evidence>
<evidence type="ECO:0000313" key="2">
    <source>
        <dbReference type="Proteomes" id="UP000187012"/>
    </source>
</evidence>
<dbReference type="Proteomes" id="UP000187012">
    <property type="component" value="Unassembled WGS sequence"/>
</dbReference>
<gene>
    <name evidence="1" type="ORF">BN2475_860015</name>
</gene>
<reference evidence="1 2" key="1">
    <citation type="submission" date="2016-12" db="EMBL/GenBank/DDBJ databases">
        <authorList>
            <person name="Song W.-J."/>
            <person name="Kurnit D.M."/>
        </authorList>
    </citation>
    <scope>NUCLEOTIDE SEQUENCE [LARGE SCALE GENOMIC DNA]</scope>
    <source>
        <strain evidence="1 2">STM7296</strain>
    </source>
</reference>
<accession>A0A1N7SKI8</accession>
<keyword evidence="2" id="KW-1185">Reference proteome</keyword>
<name>A0A1N7SKI8_9BURK</name>
<organism evidence="1 2">
    <name type="scientific">Paraburkholderia ribeironis</name>
    <dbReference type="NCBI Taxonomy" id="1247936"/>
    <lineage>
        <taxon>Bacteria</taxon>
        <taxon>Pseudomonadati</taxon>
        <taxon>Pseudomonadota</taxon>
        <taxon>Betaproteobacteria</taxon>
        <taxon>Burkholderiales</taxon>
        <taxon>Burkholderiaceae</taxon>
        <taxon>Paraburkholderia</taxon>
    </lineage>
</organism>